<dbReference type="Proteomes" id="UP000095282">
    <property type="component" value="Unplaced"/>
</dbReference>
<evidence type="ECO:0000256" key="4">
    <source>
        <dbReference type="ARBA" id="ARBA00023163"/>
    </source>
</evidence>
<feature type="compositionally biased region" description="Low complexity" evidence="6">
    <location>
        <begin position="212"/>
        <end position="229"/>
    </location>
</feature>
<evidence type="ECO:0000313" key="9">
    <source>
        <dbReference type="WBParaSite" id="Csp11.Scaffold510.g2527.t1"/>
    </source>
</evidence>
<dbReference type="GO" id="GO:0000981">
    <property type="term" value="F:DNA-binding transcription factor activity, RNA polymerase II-specific"/>
    <property type="evidence" value="ECO:0007669"/>
    <property type="project" value="TreeGrafter"/>
</dbReference>
<keyword evidence="1" id="KW-0805">Transcription regulation</keyword>
<dbReference type="SUPFAM" id="SSF47454">
    <property type="entry name" value="A DNA-binding domain in eukaryotic transcription factors"/>
    <property type="match status" value="1"/>
</dbReference>
<keyword evidence="5" id="KW-0539">Nucleus</keyword>
<keyword evidence="3" id="KW-0010">Activator</keyword>
<dbReference type="PROSITE" id="PS00036">
    <property type="entry name" value="BZIP_BASIC"/>
    <property type="match status" value="1"/>
</dbReference>
<feature type="compositionally biased region" description="Polar residues" evidence="6">
    <location>
        <begin position="189"/>
        <end position="211"/>
    </location>
</feature>
<dbReference type="InterPro" id="IPR008917">
    <property type="entry name" value="TF_DNA-bd_sf"/>
</dbReference>
<dbReference type="PANTHER" id="PTHR24411">
    <property type="entry name" value="NUCLEAR FACTOR ERYTHROID 2-RELATED FACTOR"/>
    <property type="match status" value="1"/>
</dbReference>
<feature type="region of interest" description="Disordered" evidence="6">
    <location>
        <begin position="189"/>
        <end position="275"/>
    </location>
</feature>
<feature type="compositionally biased region" description="Low complexity" evidence="6">
    <location>
        <begin position="242"/>
        <end position="267"/>
    </location>
</feature>
<feature type="region of interest" description="Disordered" evidence="6">
    <location>
        <begin position="301"/>
        <end position="328"/>
    </location>
</feature>
<evidence type="ECO:0000256" key="3">
    <source>
        <dbReference type="ARBA" id="ARBA00023159"/>
    </source>
</evidence>
<feature type="domain" description="BZIP" evidence="7">
    <location>
        <begin position="362"/>
        <end position="377"/>
    </location>
</feature>
<dbReference type="InterPro" id="IPR004827">
    <property type="entry name" value="bZIP"/>
</dbReference>
<dbReference type="GO" id="GO:0005634">
    <property type="term" value="C:nucleus"/>
    <property type="evidence" value="ECO:0007669"/>
    <property type="project" value="TreeGrafter"/>
</dbReference>
<dbReference type="GO" id="GO:0000978">
    <property type="term" value="F:RNA polymerase II cis-regulatory region sequence-specific DNA binding"/>
    <property type="evidence" value="ECO:0007669"/>
    <property type="project" value="InterPro"/>
</dbReference>
<dbReference type="InterPro" id="IPR004826">
    <property type="entry name" value="bZIP_Maf"/>
</dbReference>
<keyword evidence="4" id="KW-0804">Transcription</keyword>
<proteinExistence type="predicted"/>
<evidence type="ECO:0000313" key="8">
    <source>
        <dbReference type="Proteomes" id="UP000095282"/>
    </source>
</evidence>
<dbReference type="eggNOG" id="KOG3863">
    <property type="taxonomic scope" value="Eukaryota"/>
</dbReference>
<keyword evidence="2" id="KW-0238">DNA-binding</keyword>
<dbReference type="Pfam" id="PF03131">
    <property type="entry name" value="bZIP_Maf"/>
    <property type="match status" value="1"/>
</dbReference>
<dbReference type="PANTHER" id="PTHR24411:SF55">
    <property type="entry name" value="SEGMENTATION PROTEIN CAP'N'COLLAR"/>
    <property type="match status" value="1"/>
</dbReference>
<accession>A0A1I7T5A1</accession>
<evidence type="ECO:0000256" key="1">
    <source>
        <dbReference type="ARBA" id="ARBA00023015"/>
    </source>
</evidence>
<name>A0A1I7T5A1_9PELO</name>
<dbReference type="Gene3D" id="1.10.880.10">
    <property type="entry name" value="Transcription factor, Skn-1-like, DNA-binding domain"/>
    <property type="match status" value="1"/>
</dbReference>
<evidence type="ECO:0000259" key="7">
    <source>
        <dbReference type="PROSITE" id="PS00036"/>
    </source>
</evidence>
<evidence type="ECO:0000256" key="2">
    <source>
        <dbReference type="ARBA" id="ARBA00023125"/>
    </source>
</evidence>
<evidence type="ECO:0000256" key="6">
    <source>
        <dbReference type="SAM" id="MobiDB-lite"/>
    </source>
</evidence>
<protein>
    <submittedName>
        <fullName evidence="9">BZIP domain-containing protein</fullName>
    </submittedName>
</protein>
<evidence type="ECO:0000256" key="5">
    <source>
        <dbReference type="ARBA" id="ARBA00023242"/>
    </source>
</evidence>
<dbReference type="InterPro" id="IPR047167">
    <property type="entry name" value="NFE2-like"/>
</dbReference>
<organism evidence="8 9">
    <name type="scientific">Caenorhabditis tropicalis</name>
    <dbReference type="NCBI Taxonomy" id="1561998"/>
    <lineage>
        <taxon>Eukaryota</taxon>
        <taxon>Metazoa</taxon>
        <taxon>Ecdysozoa</taxon>
        <taxon>Nematoda</taxon>
        <taxon>Chromadorea</taxon>
        <taxon>Rhabditida</taxon>
        <taxon>Rhabditina</taxon>
        <taxon>Rhabditomorpha</taxon>
        <taxon>Rhabditoidea</taxon>
        <taxon>Rhabditidae</taxon>
        <taxon>Peloderinae</taxon>
        <taxon>Caenorhabditis</taxon>
    </lineage>
</organism>
<dbReference type="AlphaFoldDB" id="A0A1I7T5A1"/>
<dbReference type="WBParaSite" id="Csp11.Scaffold510.g2527.t1">
    <property type="protein sequence ID" value="Csp11.Scaffold510.g2527.t1"/>
    <property type="gene ID" value="Csp11.Scaffold510.g2527"/>
</dbReference>
<keyword evidence="8" id="KW-1185">Reference proteome</keyword>
<reference evidence="9" key="1">
    <citation type="submission" date="2016-11" db="UniProtKB">
        <authorList>
            <consortium name="WormBaseParasite"/>
        </authorList>
    </citation>
    <scope>IDENTIFICATION</scope>
</reference>
<dbReference type="STRING" id="1561998.A0A1I7T5A1"/>
<sequence length="390" mass="44294">MKIMRRGVLTSEEQARFEGYSRNFYQEFFVNNNQFYQKPNQHQIKLCTPEQQTPPNELVEDLPTDDDLEDLLKDVSSEESELNKVFGNNNPVENDVSLSDALVYTNSNLTELQDLQDSCNQVNLTASSVVSSSQSETLFNDTDVISREQWQASEVSPNEVFPQSNYVYIPMQNDSAQSIISNGQISYDHSYSGSAQPPMSPLSIGTNSNGRQQQTQTSPSSVTVTATPTERYNPYAMRHSFSDSNTDSSSQCSRMSSESPRYNSESSSSHESRFYGKLIPSRESRFDRSRSPHSSIKIARVMPMSNGQRKRGRQSKDEQLATDHGLPVSASQISEMSLSELQQVLKNDGLSEYQRQLIRKIRRRGKNKVAARTCRQRRTDRHDKVMNIYQ</sequence>